<evidence type="ECO:0000313" key="2">
    <source>
        <dbReference type="Proteomes" id="UP000673975"/>
    </source>
</evidence>
<accession>A0A8J7UY20</accession>
<keyword evidence="2" id="KW-1185">Reference proteome</keyword>
<protein>
    <submittedName>
        <fullName evidence="1">Uncharacterized protein</fullName>
    </submittedName>
</protein>
<dbReference type="RefSeq" id="WP_210513419.1">
    <property type="nucleotide sequence ID" value="NZ_JAFIDN010000018.1"/>
</dbReference>
<sequence length="117" mass="12825">MNLFDHIFFVSPEPTNVEIAPDLTRFFPANRQYVAAGFPAMASVPCQAVGEKPLIAIFTNAIIIGFAEGKQSDHGFGNVDIGNATGFSKHGGLKFLTQHFQQMEILRYGNTQTTHPL</sequence>
<organism evidence="1 2">
    <name type="scientific">Natronogracilivirga saccharolytica</name>
    <dbReference type="NCBI Taxonomy" id="2812953"/>
    <lineage>
        <taxon>Bacteria</taxon>
        <taxon>Pseudomonadati</taxon>
        <taxon>Balneolota</taxon>
        <taxon>Balneolia</taxon>
        <taxon>Balneolales</taxon>
        <taxon>Cyclonatronaceae</taxon>
        <taxon>Natronogracilivirga</taxon>
    </lineage>
</organism>
<dbReference type="EMBL" id="JAFIDN010000018">
    <property type="protein sequence ID" value="MBP3193959.1"/>
    <property type="molecule type" value="Genomic_DNA"/>
</dbReference>
<proteinExistence type="predicted"/>
<dbReference type="AlphaFoldDB" id="A0A8J7UY20"/>
<reference evidence="1" key="1">
    <citation type="submission" date="2021-02" db="EMBL/GenBank/DDBJ databases">
        <title>Natronogracilivirga saccharolytica gen. nov. sp. nov. a new anaerobic, haloalkiliphilic carbohydrate-fermenting bacterium from soda lake and proposing of Cyclonatronumiaceae fam. nov. in the phylum Balneolaeota.</title>
        <authorList>
            <person name="Zhilina T.N."/>
            <person name="Sorokin D.Y."/>
            <person name="Zavarzina D.G."/>
            <person name="Toshchakov S.V."/>
            <person name="Kublanov I.V."/>
        </authorList>
    </citation>
    <scope>NUCLEOTIDE SEQUENCE</scope>
    <source>
        <strain evidence="1">Z-1702</strain>
    </source>
</reference>
<dbReference type="Proteomes" id="UP000673975">
    <property type="component" value="Unassembled WGS sequence"/>
</dbReference>
<gene>
    <name evidence="1" type="ORF">NATSA_14875</name>
</gene>
<comment type="caution">
    <text evidence="1">The sequence shown here is derived from an EMBL/GenBank/DDBJ whole genome shotgun (WGS) entry which is preliminary data.</text>
</comment>
<evidence type="ECO:0000313" key="1">
    <source>
        <dbReference type="EMBL" id="MBP3193959.1"/>
    </source>
</evidence>
<name>A0A8J7UY20_9BACT</name>